<feature type="compositionally biased region" description="Low complexity" evidence="1">
    <location>
        <begin position="23"/>
        <end position="59"/>
    </location>
</feature>
<feature type="region of interest" description="Disordered" evidence="1">
    <location>
        <begin position="253"/>
        <end position="304"/>
    </location>
</feature>
<feature type="compositionally biased region" description="Basic residues" evidence="1">
    <location>
        <begin position="76"/>
        <end position="86"/>
    </location>
</feature>
<feature type="compositionally biased region" description="Pro residues" evidence="1">
    <location>
        <begin position="137"/>
        <end position="150"/>
    </location>
</feature>
<evidence type="ECO:0000256" key="1">
    <source>
        <dbReference type="SAM" id="MobiDB-lite"/>
    </source>
</evidence>
<reference evidence="2 3" key="1">
    <citation type="journal article" date="2012" name="Science">
        <title>The Paleozoic origin of enzymatic lignin decomposition reconstructed from 31 fungal genomes.</title>
        <authorList>
            <person name="Floudas D."/>
            <person name="Binder M."/>
            <person name="Riley R."/>
            <person name="Barry K."/>
            <person name="Blanchette R.A."/>
            <person name="Henrissat B."/>
            <person name="Martinez A.T."/>
            <person name="Otillar R."/>
            <person name="Spatafora J.W."/>
            <person name="Yadav J.S."/>
            <person name="Aerts A."/>
            <person name="Benoit I."/>
            <person name="Boyd A."/>
            <person name="Carlson A."/>
            <person name="Copeland A."/>
            <person name="Coutinho P.M."/>
            <person name="de Vries R.P."/>
            <person name="Ferreira P."/>
            <person name="Findley K."/>
            <person name="Foster B."/>
            <person name="Gaskell J."/>
            <person name="Glotzer D."/>
            <person name="Gorecki P."/>
            <person name="Heitman J."/>
            <person name="Hesse C."/>
            <person name="Hori C."/>
            <person name="Igarashi K."/>
            <person name="Jurgens J.A."/>
            <person name="Kallen N."/>
            <person name="Kersten P."/>
            <person name="Kohler A."/>
            <person name="Kuees U."/>
            <person name="Kumar T.K.A."/>
            <person name="Kuo A."/>
            <person name="LaButti K."/>
            <person name="Larrondo L.F."/>
            <person name="Lindquist E."/>
            <person name="Ling A."/>
            <person name="Lombard V."/>
            <person name="Lucas S."/>
            <person name="Lundell T."/>
            <person name="Martin R."/>
            <person name="McLaughlin D.J."/>
            <person name="Morgenstern I."/>
            <person name="Morin E."/>
            <person name="Murat C."/>
            <person name="Nagy L.G."/>
            <person name="Nolan M."/>
            <person name="Ohm R.A."/>
            <person name="Patyshakuliyeva A."/>
            <person name="Rokas A."/>
            <person name="Ruiz-Duenas F.J."/>
            <person name="Sabat G."/>
            <person name="Salamov A."/>
            <person name="Samejima M."/>
            <person name="Schmutz J."/>
            <person name="Slot J.C."/>
            <person name="St John F."/>
            <person name="Stenlid J."/>
            <person name="Sun H."/>
            <person name="Sun S."/>
            <person name="Syed K."/>
            <person name="Tsang A."/>
            <person name="Wiebenga A."/>
            <person name="Young D."/>
            <person name="Pisabarro A."/>
            <person name="Eastwood D.C."/>
            <person name="Martin F."/>
            <person name="Cullen D."/>
            <person name="Grigoriev I.V."/>
            <person name="Hibbett D.S."/>
        </authorList>
    </citation>
    <scope>NUCLEOTIDE SEQUENCE [LARGE SCALE GENOMIC DNA]</scope>
    <source>
        <strain evidence="2 3">DJM-731 SS1</strain>
    </source>
</reference>
<feature type="region of interest" description="Disordered" evidence="1">
    <location>
        <begin position="1"/>
        <end position="151"/>
    </location>
</feature>
<evidence type="ECO:0000313" key="2">
    <source>
        <dbReference type="EMBL" id="EJU02375.1"/>
    </source>
</evidence>
<dbReference type="EMBL" id="JH795862">
    <property type="protein sequence ID" value="EJU02375.1"/>
    <property type="molecule type" value="Genomic_DNA"/>
</dbReference>
<protein>
    <submittedName>
        <fullName evidence="2">Uncharacterized protein</fullName>
    </submittedName>
</protein>
<dbReference type="HOGENOM" id="CLU_915340_0_0_1"/>
<organism evidence="2 3">
    <name type="scientific">Dacryopinax primogenitus (strain DJM 731)</name>
    <name type="common">Brown rot fungus</name>
    <dbReference type="NCBI Taxonomy" id="1858805"/>
    <lineage>
        <taxon>Eukaryota</taxon>
        <taxon>Fungi</taxon>
        <taxon>Dikarya</taxon>
        <taxon>Basidiomycota</taxon>
        <taxon>Agaricomycotina</taxon>
        <taxon>Dacrymycetes</taxon>
        <taxon>Dacrymycetales</taxon>
        <taxon>Dacrymycetaceae</taxon>
        <taxon>Dacryopinax</taxon>
    </lineage>
</organism>
<dbReference type="AlphaFoldDB" id="M5G2D4"/>
<evidence type="ECO:0000313" key="3">
    <source>
        <dbReference type="Proteomes" id="UP000030653"/>
    </source>
</evidence>
<feature type="compositionally biased region" description="Low complexity" evidence="1">
    <location>
        <begin position="272"/>
        <end position="284"/>
    </location>
</feature>
<gene>
    <name evidence="2" type="ORF">DACRYDRAFT_107301</name>
</gene>
<dbReference type="Proteomes" id="UP000030653">
    <property type="component" value="Unassembled WGS sequence"/>
</dbReference>
<keyword evidence="3" id="KW-1185">Reference proteome</keyword>
<name>M5G2D4_DACPD</name>
<accession>M5G2D4</accession>
<dbReference type="GeneID" id="63683505"/>
<proteinExistence type="predicted"/>
<dbReference type="RefSeq" id="XP_040629269.1">
    <property type="nucleotide sequence ID" value="XM_040768443.1"/>
</dbReference>
<sequence>MSFKIYIDPSPQQPSNIMRSHTLPSPSSLFSTLIPSLPPASSTSPTRIPTTTTDTSIPRTGKENVDPLTGLPATRKLPKSKSKSTSRSKQPLAPASAPTANKPKSKVKPPKHTADSSKPQLRKQKPAAKRPLSPSLRSPPPPAAAWPSPPLFDQTEHFNRLAQQLTVLPLADVSLAYAVQPQLEAEVDPTMIPLPESPKEDRIWRPFVTEAGTAQVEVHLELEKAGDGERPAKKQRLEGRKTLRRAVTSPLGRPVVGHQVGTVRATERTPHLPQLQIQPQPKLQSKNTSELGDTPSLPIWADLP</sequence>